<evidence type="ECO:0000259" key="1">
    <source>
        <dbReference type="Pfam" id="PF01636"/>
    </source>
</evidence>
<dbReference type="Pfam" id="PF01636">
    <property type="entry name" value="APH"/>
    <property type="match status" value="1"/>
</dbReference>
<dbReference type="Proteomes" id="UP001595896">
    <property type="component" value="Unassembled WGS sequence"/>
</dbReference>
<dbReference type="RefSeq" id="WP_377907875.1">
    <property type="nucleotide sequence ID" value="NZ_JBHSGK010000003.1"/>
</dbReference>
<keyword evidence="3" id="KW-1185">Reference proteome</keyword>
<proteinExistence type="predicted"/>
<reference evidence="3" key="1">
    <citation type="journal article" date="2019" name="Int. J. Syst. Evol. Microbiol.">
        <title>The Global Catalogue of Microorganisms (GCM) 10K type strain sequencing project: providing services to taxonomists for standard genome sequencing and annotation.</title>
        <authorList>
            <consortium name="The Broad Institute Genomics Platform"/>
            <consortium name="The Broad Institute Genome Sequencing Center for Infectious Disease"/>
            <person name="Wu L."/>
            <person name="Ma J."/>
        </authorList>
    </citation>
    <scope>NUCLEOTIDE SEQUENCE [LARGE SCALE GENOMIC DNA]</scope>
    <source>
        <strain evidence="3">JCM 12165</strain>
    </source>
</reference>
<feature type="domain" description="Aminoglycoside phosphotransferase" evidence="1">
    <location>
        <begin position="105"/>
        <end position="169"/>
    </location>
</feature>
<evidence type="ECO:0000313" key="2">
    <source>
        <dbReference type="EMBL" id="MFC4735252.1"/>
    </source>
</evidence>
<organism evidence="2 3">
    <name type="scientific">Bacillus daqingensis</name>
    <dbReference type="NCBI Taxonomy" id="872396"/>
    <lineage>
        <taxon>Bacteria</taxon>
        <taxon>Bacillati</taxon>
        <taxon>Bacillota</taxon>
        <taxon>Bacilli</taxon>
        <taxon>Bacillales</taxon>
        <taxon>Bacillaceae</taxon>
        <taxon>Bacillus</taxon>
    </lineage>
</organism>
<gene>
    <name evidence="2" type="ORF">ACFO4L_01525</name>
</gene>
<dbReference type="EMBL" id="JBHSGK010000003">
    <property type="protein sequence ID" value="MFC4735252.1"/>
    <property type="molecule type" value="Genomic_DNA"/>
</dbReference>
<dbReference type="Gene3D" id="3.90.1200.10">
    <property type="match status" value="1"/>
</dbReference>
<dbReference type="InterPro" id="IPR011009">
    <property type="entry name" value="Kinase-like_dom_sf"/>
</dbReference>
<dbReference type="SUPFAM" id="SSF56112">
    <property type="entry name" value="Protein kinase-like (PK-like)"/>
    <property type="match status" value="1"/>
</dbReference>
<dbReference type="InterPro" id="IPR002575">
    <property type="entry name" value="Aminoglycoside_PTrfase"/>
</dbReference>
<comment type="caution">
    <text evidence="2">The sequence shown here is derived from an EMBL/GenBank/DDBJ whole genome shotgun (WGS) entry which is preliminary data.</text>
</comment>
<sequence>MDSHREEPLTGGNVSAVVRIGHTVRRSLRSGSRDVHRLLLHLERKQVPFTPRFLGIDDQNREMLTYIEGVAADYPGASWMWRDEALIRIAGMLRQYHDAVSDFPLEGNWETMPLSPDEPDIICHRDFAFYNLIFQDQQPAGVIDFDMAGPGTAMWDASYTAYTCVPLGSRSRTHNNDERIRRLDLFFEGYGAPKPADVTDILVRRLESLCATIEAKAAAGETAFQRMKKEGHIDYYQQEIRIVRAQLQRA</sequence>
<name>A0ABV9NPJ1_9BACI</name>
<accession>A0ABV9NPJ1</accession>
<protein>
    <submittedName>
        <fullName evidence="2">Phosphotransferase</fullName>
    </submittedName>
</protein>
<evidence type="ECO:0000313" key="3">
    <source>
        <dbReference type="Proteomes" id="UP001595896"/>
    </source>
</evidence>